<evidence type="ECO:0000313" key="1">
    <source>
        <dbReference type="EMBL" id="GAA1908700.1"/>
    </source>
</evidence>
<keyword evidence="2" id="KW-1185">Reference proteome</keyword>
<dbReference type="SUPFAM" id="SSF88723">
    <property type="entry name" value="PIN domain-like"/>
    <property type="match status" value="1"/>
</dbReference>
<name>A0ABP5AAT1_9ACTN</name>
<dbReference type="RefSeq" id="WP_344260229.1">
    <property type="nucleotide sequence ID" value="NZ_BAAAMJ010000015.1"/>
</dbReference>
<accession>A0ABP5AAT1</accession>
<sequence>MPKVTAAELDEHFKTYAALPTHRGEAAPLLPRVRVLHADLYANDATYVALAEVLGIPLVTADVRIKKGLTKPNGGSMARCEIDVIGGISR</sequence>
<dbReference type="Proteomes" id="UP001501303">
    <property type="component" value="Unassembled WGS sequence"/>
</dbReference>
<protein>
    <submittedName>
        <fullName evidence="1">Uncharacterized protein</fullName>
    </submittedName>
</protein>
<proteinExistence type="predicted"/>
<gene>
    <name evidence="1" type="ORF">GCM10009716_18280</name>
</gene>
<evidence type="ECO:0000313" key="2">
    <source>
        <dbReference type="Proteomes" id="UP001501303"/>
    </source>
</evidence>
<dbReference type="Gene3D" id="3.40.50.1010">
    <property type="entry name" value="5'-nuclease"/>
    <property type="match status" value="1"/>
</dbReference>
<comment type="caution">
    <text evidence="1">The sequence shown here is derived from an EMBL/GenBank/DDBJ whole genome shotgun (WGS) entry which is preliminary data.</text>
</comment>
<dbReference type="EMBL" id="BAAAMJ010000015">
    <property type="protein sequence ID" value="GAA1908700.1"/>
    <property type="molecule type" value="Genomic_DNA"/>
</dbReference>
<dbReference type="InterPro" id="IPR029060">
    <property type="entry name" value="PIN-like_dom_sf"/>
</dbReference>
<organism evidence="1 2">
    <name type="scientific">Streptomyces sodiiphilus</name>
    <dbReference type="NCBI Taxonomy" id="226217"/>
    <lineage>
        <taxon>Bacteria</taxon>
        <taxon>Bacillati</taxon>
        <taxon>Actinomycetota</taxon>
        <taxon>Actinomycetes</taxon>
        <taxon>Kitasatosporales</taxon>
        <taxon>Streptomycetaceae</taxon>
        <taxon>Streptomyces</taxon>
    </lineage>
</organism>
<reference evidence="2" key="1">
    <citation type="journal article" date="2019" name="Int. J. Syst. Evol. Microbiol.">
        <title>The Global Catalogue of Microorganisms (GCM) 10K type strain sequencing project: providing services to taxonomists for standard genome sequencing and annotation.</title>
        <authorList>
            <consortium name="The Broad Institute Genomics Platform"/>
            <consortium name="The Broad Institute Genome Sequencing Center for Infectious Disease"/>
            <person name="Wu L."/>
            <person name="Ma J."/>
        </authorList>
    </citation>
    <scope>NUCLEOTIDE SEQUENCE [LARGE SCALE GENOMIC DNA]</scope>
    <source>
        <strain evidence="2">JCM 13581</strain>
    </source>
</reference>